<evidence type="ECO:0000313" key="3">
    <source>
        <dbReference type="Proteomes" id="UP000248703"/>
    </source>
</evidence>
<sequence length="246" mass="26791">MIKNYFLLLLLMVSNAIIAQETLTFNGYDGAPATITATSSTVNDQITIVFEDVDLINNFYTDGRTYIHMYGGLDTPSGGFQGSPGFNDLGSQPQLTLVSTDTDANAGPNTYSLTINLAQFYTGVPDGTTVFGFNLLFQNEFGGGGNNQTADLYIDLIDAVKNSTLSITETKKTVFSAKMIDNQLLISNFNGVVTIKAYNILGKEILRIPNLEVNNTLRKTLNLPKNQISIVVIETAKSRHTLKVVL</sequence>
<keyword evidence="3" id="KW-1185">Reference proteome</keyword>
<proteinExistence type="predicted"/>
<evidence type="ECO:0008006" key="4">
    <source>
        <dbReference type="Google" id="ProtNLM"/>
    </source>
</evidence>
<dbReference type="EMBL" id="QLLO01000008">
    <property type="protein sequence ID" value="RAJ12946.1"/>
    <property type="molecule type" value="Genomic_DNA"/>
</dbReference>
<name>A0A327R7V6_9FLAO</name>
<dbReference type="OrthoDB" id="1431965at2"/>
<protein>
    <recommendedName>
        <fullName evidence="4">T9SS C-terminal target domain-containing protein</fullName>
    </recommendedName>
</protein>
<dbReference type="AlphaFoldDB" id="A0A327R7V6"/>
<reference evidence="2 3" key="1">
    <citation type="submission" date="2018-06" db="EMBL/GenBank/DDBJ databases">
        <title>Genomic Encyclopedia of Archaeal and Bacterial Type Strains, Phase II (KMG-II): from individual species to whole genera.</title>
        <authorList>
            <person name="Goeker M."/>
        </authorList>
    </citation>
    <scope>NUCLEOTIDE SEQUENCE [LARGE SCALE GENOMIC DNA]</scope>
    <source>
        <strain evidence="2 3">DSM 24464</strain>
    </source>
</reference>
<organism evidence="2 3">
    <name type="scientific">Olleya aquimaris</name>
    <dbReference type="NCBI Taxonomy" id="639310"/>
    <lineage>
        <taxon>Bacteria</taxon>
        <taxon>Pseudomonadati</taxon>
        <taxon>Bacteroidota</taxon>
        <taxon>Flavobacteriia</taxon>
        <taxon>Flavobacteriales</taxon>
        <taxon>Flavobacteriaceae</taxon>
    </lineage>
</organism>
<keyword evidence="1" id="KW-0732">Signal</keyword>
<gene>
    <name evidence="2" type="ORF">LY08_02228</name>
</gene>
<evidence type="ECO:0000313" key="2">
    <source>
        <dbReference type="EMBL" id="RAJ12946.1"/>
    </source>
</evidence>
<evidence type="ECO:0000256" key="1">
    <source>
        <dbReference type="SAM" id="SignalP"/>
    </source>
</evidence>
<comment type="caution">
    <text evidence="2">The sequence shown here is derived from an EMBL/GenBank/DDBJ whole genome shotgun (WGS) entry which is preliminary data.</text>
</comment>
<feature type="signal peptide" evidence="1">
    <location>
        <begin position="1"/>
        <end position="19"/>
    </location>
</feature>
<dbReference type="Proteomes" id="UP000248703">
    <property type="component" value="Unassembled WGS sequence"/>
</dbReference>
<dbReference type="RefSeq" id="WP_111660500.1">
    <property type="nucleotide sequence ID" value="NZ_QLLO01000008.1"/>
</dbReference>
<accession>A0A327R7V6</accession>
<feature type="chain" id="PRO_5016400002" description="T9SS C-terminal target domain-containing protein" evidence="1">
    <location>
        <begin position="20"/>
        <end position="246"/>
    </location>
</feature>